<dbReference type="SMART" id="SM00563">
    <property type="entry name" value="PlsC"/>
    <property type="match status" value="1"/>
</dbReference>
<comment type="caution">
    <text evidence="3">The sequence shown here is derived from an EMBL/GenBank/DDBJ whole genome shotgun (WGS) entry which is preliminary data.</text>
</comment>
<dbReference type="GO" id="GO:0036149">
    <property type="term" value="P:phosphatidylinositol acyl-chain remodeling"/>
    <property type="evidence" value="ECO:0007669"/>
    <property type="project" value="TreeGrafter"/>
</dbReference>
<keyword evidence="1" id="KW-1133">Transmembrane helix</keyword>
<protein>
    <recommendedName>
        <fullName evidence="2">Phospholipid/glycerol acyltransferase domain-containing protein</fullName>
    </recommendedName>
</protein>
<reference evidence="3" key="1">
    <citation type="submission" date="2020-05" db="EMBL/GenBank/DDBJ databases">
        <title>Phylogenomic resolution of chytrid fungi.</title>
        <authorList>
            <person name="Stajich J.E."/>
            <person name="Amses K."/>
            <person name="Simmons R."/>
            <person name="Seto K."/>
            <person name="Myers J."/>
            <person name="Bonds A."/>
            <person name="Quandt C.A."/>
            <person name="Barry K."/>
            <person name="Liu P."/>
            <person name="Grigoriev I."/>
            <person name="Longcore J.E."/>
            <person name="James T.Y."/>
        </authorList>
    </citation>
    <scope>NUCLEOTIDE SEQUENCE</scope>
    <source>
        <strain evidence="3">JEL0476</strain>
    </source>
</reference>
<sequence>MLANCIQLPSYILYILNYKLFRKVNSSLQKAYGSLIVILTWMFCPLELVLTGDFNELLEEDNTVVMSNHLIYSDWWYIWILSWVSGKHGNIRIILKNSLKYLPFFGWAMSYFEFIFLTRKWVADKANLTENLSKCKSNNLPIWLVIFPEGTVICDETIPSSTKYLKKMNWVEKYPLSNVLLPKHTGLFHSLDILKPKSLYDVTLSYSGVTEGKFAYDVYPLAKVFFKGEGPKRVYLNIKRHDLSSIRGFQSEVAEGGGSNVSERSEEFGDFLREQFLLKDLQLKNFYSHQDDSSNDIDEAIHNQQQKKIIKCTPKIKDFIFLGLILFTCCFTLNRILALLKISLSIKQTGGLFGTSILAILIMR</sequence>
<accession>A0AAD5XXG3</accession>
<dbReference type="EMBL" id="JADGJW010000751">
    <property type="protein sequence ID" value="KAJ3213062.1"/>
    <property type="molecule type" value="Genomic_DNA"/>
</dbReference>
<keyword evidence="1" id="KW-0812">Transmembrane</keyword>
<evidence type="ECO:0000259" key="2">
    <source>
        <dbReference type="SMART" id="SM00563"/>
    </source>
</evidence>
<dbReference type="GO" id="GO:0016746">
    <property type="term" value="F:acyltransferase activity"/>
    <property type="evidence" value="ECO:0007669"/>
    <property type="project" value="InterPro"/>
</dbReference>
<name>A0AAD5XXG3_9FUNG</name>
<feature type="non-terminal residue" evidence="3">
    <location>
        <position position="364"/>
    </location>
</feature>
<dbReference type="InterPro" id="IPR002123">
    <property type="entry name" value="Plipid/glycerol_acylTrfase"/>
</dbReference>
<feature type="domain" description="Phospholipid/glycerol acyltransferase" evidence="2">
    <location>
        <begin position="63"/>
        <end position="184"/>
    </location>
</feature>
<dbReference type="PANTHER" id="PTHR10983">
    <property type="entry name" value="1-ACYLGLYCEROL-3-PHOSPHATE ACYLTRANSFERASE-RELATED"/>
    <property type="match status" value="1"/>
</dbReference>
<feature type="transmembrane region" description="Helical" evidence="1">
    <location>
        <begin position="319"/>
        <end position="340"/>
    </location>
</feature>
<evidence type="ECO:0000256" key="1">
    <source>
        <dbReference type="SAM" id="Phobius"/>
    </source>
</evidence>
<organism evidence="3 4">
    <name type="scientific">Clydaea vesicula</name>
    <dbReference type="NCBI Taxonomy" id="447962"/>
    <lineage>
        <taxon>Eukaryota</taxon>
        <taxon>Fungi</taxon>
        <taxon>Fungi incertae sedis</taxon>
        <taxon>Chytridiomycota</taxon>
        <taxon>Chytridiomycota incertae sedis</taxon>
        <taxon>Chytridiomycetes</taxon>
        <taxon>Lobulomycetales</taxon>
        <taxon>Lobulomycetaceae</taxon>
        <taxon>Clydaea</taxon>
    </lineage>
</organism>
<evidence type="ECO:0000313" key="4">
    <source>
        <dbReference type="Proteomes" id="UP001211065"/>
    </source>
</evidence>
<gene>
    <name evidence="3" type="ORF">HK099_007612</name>
</gene>
<evidence type="ECO:0000313" key="3">
    <source>
        <dbReference type="EMBL" id="KAJ3213062.1"/>
    </source>
</evidence>
<dbReference type="PANTHER" id="PTHR10983:SF16">
    <property type="entry name" value="LYSOCARDIOLIPIN ACYLTRANSFERASE 1"/>
    <property type="match status" value="1"/>
</dbReference>
<dbReference type="SUPFAM" id="SSF69593">
    <property type="entry name" value="Glycerol-3-phosphate (1)-acyltransferase"/>
    <property type="match status" value="1"/>
</dbReference>
<dbReference type="Proteomes" id="UP001211065">
    <property type="component" value="Unassembled WGS sequence"/>
</dbReference>
<proteinExistence type="predicted"/>
<dbReference type="Pfam" id="PF01553">
    <property type="entry name" value="Acyltransferase"/>
    <property type="match status" value="1"/>
</dbReference>
<keyword evidence="1" id="KW-0472">Membrane</keyword>
<dbReference type="GO" id="GO:0005783">
    <property type="term" value="C:endoplasmic reticulum"/>
    <property type="evidence" value="ECO:0007669"/>
    <property type="project" value="TreeGrafter"/>
</dbReference>
<dbReference type="CDD" id="cd07990">
    <property type="entry name" value="LPLAT_LCLAT1-like"/>
    <property type="match status" value="1"/>
</dbReference>
<dbReference type="AlphaFoldDB" id="A0AAD5XXG3"/>
<keyword evidence="4" id="KW-1185">Reference proteome</keyword>